<accession>A0A4Q9W9S3</accession>
<evidence type="ECO:0000256" key="1">
    <source>
        <dbReference type="ARBA" id="ARBA00022801"/>
    </source>
</evidence>
<protein>
    <submittedName>
        <fullName evidence="4">Alpha/beta hydrolase</fullName>
    </submittedName>
</protein>
<dbReference type="InterPro" id="IPR029058">
    <property type="entry name" value="AB_hydrolase_fold"/>
</dbReference>
<dbReference type="InterPro" id="IPR050300">
    <property type="entry name" value="GDXG_lipolytic_enzyme"/>
</dbReference>
<dbReference type="EMBL" id="SCHB01000005">
    <property type="protein sequence ID" value="TBW71929.1"/>
    <property type="molecule type" value="Genomic_DNA"/>
</dbReference>
<dbReference type="GeneID" id="58090431"/>
<organism evidence="4 5">
    <name type="scientific">Staphylococcus lugdunensis</name>
    <dbReference type="NCBI Taxonomy" id="28035"/>
    <lineage>
        <taxon>Bacteria</taxon>
        <taxon>Bacillati</taxon>
        <taxon>Bacillota</taxon>
        <taxon>Bacilli</taxon>
        <taxon>Bacillales</taxon>
        <taxon>Staphylococcaceae</taxon>
        <taxon>Staphylococcus</taxon>
    </lineage>
</organism>
<dbReference type="PANTHER" id="PTHR48081">
    <property type="entry name" value="AB HYDROLASE SUPERFAMILY PROTEIN C4A8.06C"/>
    <property type="match status" value="1"/>
</dbReference>
<dbReference type="Proteomes" id="UP000293637">
    <property type="component" value="Unassembled WGS sequence"/>
</dbReference>
<feature type="domain" description="Alpha/beta hydrolase fold-3" evidence="3">
    <location>
        <begin position="84"/>
        <end position="294"/>
    </location>
</feature>
<evidence type="ECO:0000256" key="2">
    <source>
        <dbReference type="SAM" id="MobiDB-lite"/>
    </source>
</evidence>
<dbReference type="Gene3D" id="3.40.50.1820">
    <property type="entry name" value="alpha/beta hydrolase"/>
    <property type="match status" value="1"/>
</dbReference>
<dbReference type="RefSeq" id="WP_002493009.1">
    <property type="nucleotide sequence ID" value="NZ_AP021848.1"/>
</dbReference>
<dbReference type="Pfam" id="PF07859">
    <property type="entry name" value="Abhydrolase_3"/>
    <property type="match status" value="1"/>
</dbReference>
<keyword evidence="1 4" id="KW-0378">Hydrolase</keyword>
<comment type="caution">
    <text evidence="4">The sequence shown here is derived from an EMBL/GenBank/DDBJ whole genome shotgun (WGS) entry which is preliminary data.</text>
</comment>
<dbReference type="GO" id="GO:0016787">
    <property type="term" value="F:hydrolase activity"/>
    <property type="evidence" value="ECO:0007669"/>
    <property type="project" value="UniProtKB-KW"/>
</dbReference>
<reference evidence="4 5" key="1">
    <citation type="journal article" date="2019" name="Sci. Transl. Med.">
        <title>Quorum sensing between bacterial species on the skin protects against epidermal injury in atopic dermatitis.</title>
        <authorList>
            <person name="Williams M.R."/>
        </authorList>
    </citation>
    <scope>NUCLEOTIDE SEQUENCE [LARGE SCALE GENOMIC DNA]</scope>
    <source>
        <strain evidence="4 5">E7</strain>
    </source>
</reference>
<dbReference type="SUPFAM" id="SSF53474">
    <property type="entry name" value="alpha/beta-Hydrolases"/>
    <property type="match status" value="1"/>
</dbReference>
<evidence type="ECO:0000313" key="5">
    <source>
        <dbReference type="Proteomes" id="UP000293637"/>
    </source>
</evidence>
<gene>
    <name evidence="4" type="ORF">EQ812_08970</name>
</gene>
<feature type="region of interest" description="Disordered" evidence="2">
    <location>
        <begin position="321"/>
        <end position="349"/>
    </location>
</feature>
<name>A0A4Q9W9S3_STALU</name>
<dbReference type="AlphaFoldDB" id="A0A4Q9W9S3"/>
<feature type="compositionally biased region" description="Polar residues" evidence="2">
    <location>
        <begin position="338"/>
        <end position="349"/>
    </location>
</feature>
<dbReference type="InterPro" id="IPR013094">
    <property type="entry name" value="AB_hydrolase_3"/>
</dbReference>
<dbReference type="PANTHER" id="PTHR48081:SF6">
    <property type="entry name" value="PEPTIDASE S9 PROLYL OLIGOPEPTIDASE CATALYTIC DOMAIN-CONTAINING PROTEIN"/>
    <property type="match status" value="1"/>
</dbReference>
<sequence length="349" mass="40103">MKETRKWSWITLICVLVIGSVVALDLKYHYDSDQNNHRTNNKVQINNKNVQVFTDITYSHGYPNSKLDIITPETVNENSKLPIIFWMHGGGFVAGDKQYKNPLLSKIAEQGYVVVNVNYALAPNYKYPTPLKQMDAAVKFMKDNQHDFPIDFDQVILGGDSAGAQLMSQYTAMQTNDKLREEMGFQQQFTPEQLKGAIFFGGFYNMQTVRATEFPRIQMFMRSYTGSANWETDFKNISQMSTIQQVTKQFPPTYLSVGDGDPFYSQNESFIRKLKSKHVPTTTLFYDGTHHLHHQYQFHLEKPESKENMKRVLLFLSRNTSSSGVERGNNHSLDTHTPENNTVNLLPIE</sequence>
<proteinExistence type="predicted"/>
<evidence type="ECO:0000313" key="4">
    <source>
        <dbReference type="EMBL" id="TBW71929.1"/>
    </source>
</evidence>
<evidence type="ECO:0000259" key="3">
    <source>
        <dbReference type="Pfam" id="PF07859"/>
    </source>
</evidence>